<keyword evidence="5 13" id="KW-1003">Cell membrane</keyword>
<dbReference type="PANTHER" id="PTHR13285:SF23">
    <property type="entry name" value="TEICHOIC ACID D-ALANYLTRANSFERASE"/>
    <property type="match status" value="1"/>
</dbReference>
<evidence type="ECO:0000256" key="10">
    <source>
        <dbReference type="ARBA" id="ARBA00023136"/>
    </source>
</evidence>
<dbReference type="PIRSF" id="PIRSF016636">
    <property type="entry name" value="AlgI_DltB"/>
    <property type="match status" value="1"/>
</dbReference>
<dbReference type="PIRSF" id="PIRSF500217">
    <property type="entry name" value="AlgI"/>
    <property type="match status" value="1"/>
</dbReference>
<organism evidence="15 16">
    <name type="scientific">Rhizorhapis suberifaciens</name>
    <name type="common">corky root of lettuce</name>
    <dbReference type="NCBI Taxonomy" id="13656"/>
    <lineage>
        <taxon>Bacteria</taxon>
        <taxon>Pseudomonadati</taxon>
        <taxon>Pseudomonadota</taxon>
        <taxon>Alphaproteobacteria</taxon>
        <taxon>Sphingomonadales</taxon>
        <taxon>Sphingomonadaceae</taxon>
        <taxon>Rhizorhapis</taxon>
    </lineage>
</organism>
<feature type="transmembrane region" description="Helical" evidence="14">
    <location>
        <begin position="281"/>
        <end position="302"/>
    </location>
</feature>
<evidence type="ECO:0000256" key="1">
    <source>
        <dbReference type="ARBA" id="ARBA00004651"/>
    </source>
</evidence>
<evidence type="ECO:0000256" key="12">
    <source>
        <dbReference type="ARBA" id="ARBA00031030"/>
    </source>
</evidence>
<feature type="transmembrane region" description="Helical" evidence="14">
    <location>
        <begin position="53"/>
        <end position="70"/>
    </location>
</feature>
<feature type="transmembrane region" description="Helical" evidence="14">
    <location>
        <begin position="145"/>
        <end position="163"/>
    </location>
</feature>
<feature type="transmembrane region" description="Helical" evidence="14">
    <location>
        <begin position="457"/>
        <end position="477"/>
    </location>
</feature>
<dbReference type="RefSeq" id="WP_184474833.1">
    <property type="nucleotide sequence ID" value="NZ_JACHOV010000004.1"/>
</dbReference>
<keyword evidence="8" id="KW-0016">Alginate biosynthesis</keyword>
<dbReference type="PANTHER" id="PTHR13285">
    <property type="entry name" value="ACYLTRANSFERASE"/>
    <property type="match status" value="1"/>
</dbReference>
<evidence type="ECO:0000256" key="13">
    <source>
        <dbReference type="PIRNR" id="PIRNR016636"/>
    </source>
</evidence>
<dbReference type="GO" id="GO:0005886">
    <property type="term" value="C:plasma membrane"/>
    <property type="evidence" value="ECO:0007669"/>
    <property type="project" value="UniProtKB-SubCell"/>
</dbReference>
<feature type="transmembrane region" description="Helical" evidence="14">
    <location>
        <begin position="323"/>
        <end position="342"/>
    </location>
</feature>
<dbReference type="InterPro" id="IPR004299">
    <property type="entry name" value="MBOAT_fam"/>
</dbReference>
<gene>
    <name evidence="15" type="ORF">HNQ99_001319</name>
</gene>
<feature type="transmembrane region" description="Helical" evidence="14">
    <location>
        <begin position="6"/>
        <end position="26"/>
    </location>
</feature>
<feature type="transmembrane region" description="Helical" evidence="14">
    <location>
        <begin position="380"/>
        <end position="401"/>
    </location>
</feature>
<feature type="transmembrane region" description="Helical" evidence="14">
    <location>
        <begin position="183"/>
        <end position="202"/>
    </location>
</feature>
<accession>A0A840HSN9</accession>
<dbReference type="Proteomes" id="UP000575068">
    <property type="component" value="Unassembled WGS sequence"/>
</dbReference>
<evidence type="ECO:0000256" key="9">
    <source>
        <dbReference type="ARBA" id="ARBA00022989"/>
    </source>
</evidence>
<evidence type="ECO:0000256" key="7">
    <source>
        <dbReference type="ARBA" id="ARBA00022692"/>
    </source>
</evidence>
<evidence type="ECO:0000256" key="14">
    <source>
        <dbReference type="SAM" id="Phobius"/>
    </source>
</evidence>
<comment type="pathway">
    <text evidence="2">Glycan biosynthesis; alginate biosynthesis.</text>
</comment>
<keyword evidence="7 14" id="KW-0812">Transmembrane</keyword>
<feature type="transmembrane region" description="Helical" evidence="14">
    <location>
        <begin position="407"/>
        <end position="425"/>
    </location>
</feature>
<dbReference type="Pfam" id="PF03062">
    <property type="entry name" value="MBOAT"/>
    <property type="match status" value="1"/>
</dbReference>
<keyword evidence="9 14" id="KW-1133">Transmembrane helix</keyword>
<dbReference type="InterPro" id="IPR024194">
    <property type="entry name" value="Ac/AlaTfrase_AlgI/DltB"/>
</dbReference>
<protein>
    <recommendedName>
        <fullName evidence="4">Probable alginate O-acetylase AlgI</fullName>
    </recommendedName>
    <alternativeName>
        <fullName evidence="12">Alginate biosynthesis protein AlgI</fullName>
    </alternativeName>
</protein>
<sequence>MLFNSVTFLFYFLPTVFGGFLILAYFKLQRAAGLWLTLASLVFYGWWNPQYVPLLLGSMAFNYWLGGVLMRRRSRAFLFAGIAANVALLGYFKYTGFVIQTAADVAGASWAMPQILLPLAISFFTFQQIAYLVDANDGEVTEHGFLNYCLFITFFPHLIAGPITHHREMLPQFSNADRFRPRWDLVAVGMTLFFIGLFKKVLVADPFGTYARPIFEQARIGGVQFLEAWTGALSYTLQIYFDFSGYTDMAIGLGLLFGISLPPNFNSPYKARNIIDFWNRWHMTLTRFLTAYIYNPIVVAMTRRRATKGLPLPRRGRMSPETFVALVAFPTIFTMFISGVWHGAGWQFVAFGLLHGVYLIVAHAWRQWKVHQGLPLESANPLNIAASVGLTFLCVMVALVFFRAHNIAAALNILSGMAGLNGAALPQRLQTMPLLGALAEGVGASFGDITALTPSHAVRIALFLIVVWAFPNSIQWLRNFPTALNLHPPASWLERYSSLFRWSPSIPTGVAMGAVSVVVMLYATSVAPTEFLYFQF</sequence>
<dbReference type="AlphaFoldDB" id="A0A840HSN9"/>
<dbReference type="InterPro" id="IPR051085">
    <property type="entry name" value="MB_O-acyltransferase"/>
</dbReference>
<evidence type="ECO:0000256" key="5">
    <source>
        <dbReference type="ARBA" id="ARBA00022475"/>
    </source>
</evidence>
<evidence type="ECO:0000256" key="2">
    <source>
        <dbReference type="ARBA" id="ARBA00005182"/>
    </source>
</evidence>
<feature type="transmembrane region" description="Helical" evidence="14">
    <location>
        <begin position="510"/>
        <end position="534"/>
    </location>
</feature>
<feature type="transmembrane region" description="Helical" evidence="14">
    <location>
        <begin position="243"/>
        <end position="261"/>
    </location>
</feature>
<keyword evidence="10 13" id="KW-0472">Membrane</keyword>
<dbReference type="GO" id="GO:0042121">
    <property type="term" value="P:alginic acid biosynthetic process"/>
    <property type="evidence" value="ECO:0007669"/>
    <property type="project" value="UniProtKB-KW"/>
</dbReference>
<comment type="subcellular location">
    <subcellularLocation>
        <location evidence="1">Cell membrane</location>
        <topology evidence="1">Multi-pass membrane protein</topology>
    </subcellularLocation>
</comment>
<evidence type="ECO:0000256" key="4">
    <source>
        <dbReference type="ARBA" id="ARBA00016084"/>
    </source>
</evidence>
<evidence type="ECO:0000313" key="15">
    <source>
        <dbReference type="EMBL" id="MBB4641015.1"/>
    </source>
</evidence>
<evidence type="ECO:0000256" key="6">
    <source>
        <dbReference type="ARBA" id="ARBA00022679"/>
    </source>
</evidence>
<feature type="transmembrane region" description="Helical" evidence="14">
    <location>
        <begin position="77"/>
        <end position="95"/>
    </location>
</feature>
<name>A0A840HSN9_9SPHN</name>
<comment type="similarity">
    <text evidence="3 13">Belongs to the membrane-bound acyltransferase family.</text>
</comment>
<dbReference type="GO" id="GO:0016746">
    <property type="term" value="F:acyltransferase activity"/>
    <property type="evidence" value="ECO:0007669"/>
    <property type="project" value="UniProtKB-KW"/>
</dbReference>
<evidence type="ECO:0000313" key="16">
    <source>
        <dbReference type="Proteomes" id="UP000575068"/>
    </source>
</evidence>
<evidence type="ECO:0000256" key="3">
    <source>
        <dbReference type="ARBA" id="ARBA00010323"/>
    </source>
</evidence>
<keyword evidence="6 13" id="KW-0808">Transferase</keyword>
<evidence type="ECO:0000256" key="11">
    <source>
        <dbReference type="ARBA" id="ARBA00023315"/>
    </source>
</evidence>
<comment type="caution">
    <text evidence="15">The sequence shown here is derived from an EMBL/GenBank/DDBJ whole genome shotgun (WGS) entry which is preliminary data.</text>
</comment>
<feature type="transmembrane region" description="Helical" evidence="14">
    <location>
        <begin position="115"/>
        <end position="133"/>
    </location>
</feature>
<keyword evidence="16" id="KW-1185">Reference proteome</keyword>
<proteinExistence type="inferred from homology"/>
<keyword evidence="11 13" id="KW-0012">Acyltransferase</keyword>
<dbReference type="InterPro" id="IPR028362">
    <property type="entry name" value="AlgI"/>
</dbReference>
<reference evidence="15 16" key="1">
    <citation type="submission" date="2020-08" db="EMBL/GenBank/DDBJ databases">
        <title>Genomic Encyclopedia of Type Strains, Phase IV (KMG-IV): sequencing the most valuable type-strain genomes for metagenomic binning, comparative biology and taxonomic classification.</title>
        <authorList>
            <person name="Goeker M."/>
        </authorList>
    </citation>
    <scope>NUCLEOTIDE SEQUENCE [LARGE SCALE GENOMIC DNA]</scope>
    <source>
        <strain evidence="15 16">DSM 7465</strain>
    </source>
</reference>
<dbReference type="EMBL" id="JACHOV010000004">
    <property type="protein sequence ID" value="MBB4641015.1"/>
    <property type="molecule type" value="Genomic_DNA"/>
</dbReference>
<evidence type="ECO:0000256" key="8">
    <source>
        <dbReference type="ARBA" id="ARBA00022841"/>
    </source>
</evidence>